<reference evidence="2 3" key="1">
    <citation type="submission" date="2024-01" db="EMBL/GenBank/DDBJ databases">
        <title>The genomes of 5 underutilized Papilionoideae crops provide insights into root nodulation and disease resistanc.</title>
        <authorList>
            <person name="Yuan L."/>
        </authorList>
    </citation>
    <scope>NUCLEOTIDE SEQUENCE [LARGE SCALE GENOMIC DNA]</scope>
    <source>
        <strain evidence="2">ZHUSHIDOU_FW_LH</strain>
        <tissue evidence="2">Leaf</tissue>
    </source>
</reference>
<name>A0AAN9ID16_CROPI</name>
<evidence type="ECO:0000313" key="2">
    <source>
        <dbReference type="EMBL" id="KAK7273714.1"/>
    </source>
</evidence>
<comment type="caution">
    <text evidence="2">The sequence shown here is derived from an EMBL/GenBank/DDBJ whole genome shotgun (WGS) entry which is preliminary data.</text>
</comment>
<feature type="compositionally biased region" description="Basic and acidic residues" evidence="1">
    <location>
        <begin position="75"/>
        <end position="94"/>
    </location>
</feature>
<protein>
    <submittedName>
        <fullName evidence="2">Uncharacterized protein</fullName>
    </submittedName>
</protein>
<dbReference type="Proteomes" id="UP001372338">
    <property type="component" value="Unassembled WGS sequence"/>
</dbReference>
<evidence type="ECO:0000313" key="3">
    <source>
        <dbReference type="Proteomes" id="UP001372338"/>
    </source>
</evidence>
<accession>A0AAN9ID16</accession>
<sequence length="94" mass="10524">MMQNSTQNSVPNDDDIDIDAALPSSVSTIEDGKREGEDELEKLVSAKKRKIDEVSEKQKNVKEIGSDDSTSYPEQDQKSAKYGMREKKVSIYVP</sequence>
<feature type="compositionally biased region" description="Polar residues" evidence="1">
    <location>
        <begin position="1"/>
        <end position="11"/>
    </location>
</feature>
<organism evidence="2 3">
    <name type="scientific">Crotalaria pallida</name>
    <name type="common">Smooth rattlebox</name>
    <name type="synonym">Crotalaria striata</name>
    <dbReference type="NCBI Taxonomy" id="3830"/>
    <lineage>
        <taxon>Eukaryota</taxon>
        <taxon>Viridiplantae</taxon>
        <taxon>Streptophyta</taxon>
        <taxon>Embryophyta</taxon>
        <taxon>Tracheophyta</taxon>
        <taxon>Spermatophyta</taxon>
        <taxon>Magnoliopsida</taxon>
        <taxon>eudicotyledons</taxon>
        <taxon>Gunneridae</taxon>
        <taxon>Pentapetalae</taxon>
        <taxon>rosids</taxon>
        <taxon>fabids</taxon>
        <taxon>Fabales</taxon>
        <taxon>Fabaceae</taxon>
        <taxon>Papilionoideae</taxon>
        <taxon>50 kb inversion clade</taxon>
        <taxon>genistoids sensu lato</taxon>
        <taxon>core genistoids</taxon>
        <taxon>Crotalarieae</taxon>
        <taxon>Crotalaria</taxon>
    </lineage>
</organism>
<keyword evidence="3" id="KW-1185">Reference proteome</keyword>
<feature type="compositionally biased region" description="Basic and acidic residues" evidence="1">
    <location>
        <begin position="30"/>
        <end position="40"/>
    </location>
</feature>
<feature type="compositionally biased region" description="Basic and acidic residues" evidence="1">
    <location>
        <begin position="52"/>
        <end position="65"/>
    </location>
</feature>
<gene>
    <name evidence="2" type="ORF">RIF29_14774</name>
</gene>
<proteinExistence type="predicted"/>
<dbReference type="AlphaFoldDB" id="A0AAN9ID16"/>
<feature type="region of interest" description="Disordered" evidence="1">
    <location>
        <begin position="52"/>
        <end position="94"/>
    </location>
</feature>
<feature type="region of interest" description="Disordered" evidence="1">
    <location>
        <begin position="1"/>
        <end position="40"/>
    </location>
</feature>
<dbReference type="EMBL" id="JAYWIO010000003">
    <property type="protein sequence ID" value="KAK7273714.1"/>
    <property type="molecule type" value="Genomic_DNA"/>
</dbReference>
<evidence type="ECO:0000256" key="1">
    <source>
        <dbReference type="SAM" id="MobiDB-lite"/>
    </source>
</evidence>